<reference evidence="2 3" key="1">
    <citation type="submission" date="2016-07" db="EMBL/GenBank/DDBJ databases">
        <title>Draft genome sequence of Methyloligella halotolerans C2T (VKM B-2706T=CCUG 61687T=DSM 25045T), a halotolerant polyhydroxybutyrate accumulating methylotroph.</title>
        <authorList>
            <person name="Vasilenko O.V."/>
            <person name="Doronina N.V."/>
            <person name="Poroshina M.N."/>
            <person name="Tarlachkov S.V."/>
            <person name="Trotsenko Y.A."/>
        </authorList>
    </citation>
    <scope>NUCLEOTIDE SEQUENCE [LARGE SCALE GENOMIC DNA]</scope>
    <source>
        <strain evidence="2 3">VKM B-2706</strain>
    </source>
</reference>
<organism evidence="2 3">
    <name type="scientific">Methyloligella halotolerans</name>
    <dbReference type="NCBI Taxonomy" id="1177755"/>
    <lineage>
        <taxon>Bacteria</taxon>
        <taxon>Pseudomonadati</taxon>
        <taxon>Pseudomonadota</taxon>
        <taxon>Alphaproteobacteria</taxon>
        <taxon>Hyphomicrobiales</taxon>
        <taxon>Hyphomicrobiaceae</taxon>
        <taxon>Methyloligella</taxon>
    </lineage>
</organism>
<dbReference type="InterPro" id="IPR005025">
    <property type="entry name" value="FMN_Rdtase-like_dom"/>
</dbReference>
<dbReference type="InterPro" id="IPR029039">
    <property type="entry name" value="Flavoprotein-like_sf"/>
</dbReference>
<dbReference type="Proteomes" id="UP000095087">
    <property type="component" value="Unassembled WGS sequence"/>
</dbReference>
<dbReference type="InterPro" id="IPR050712">
    <property type="entry name" value="NAD(P)H-dep_reductase"/>
</dbReference>
<proteinExistence type="predicted"/>
<dbReference type="SUPFAM" id="SSF52218">
    <property type="entry name" value="Flavoproteins"/>
    <property type="match status" value="1"/>
</dbReference>
<dbReference type="STRING" id="1177755.A7A08_01084"/>
<accession>A0A1E2S0A2</accession>
<comment type="caution">
    <text evidence="2">The sequence shown here is derived from an EMBL/GenBank/DDBJ whole genome shotgun (WGS) entry which is preliminary data.</text>
</comment>
<name>A0A1E2S0A2_9HYPH</name>
<protein>
    <submittedName>
        <fullName evidence="2">FMN-dependent NADPH-azoreductase</fullName>
        <ecNumber evidence="2">1.7.-.-</ecNumber>
    </submittedName>
</protein>
<dbReference type="EMBL" id="MASI01000002">
    <property type="protein sequence ID" value="ODA67917.1"/>
    <property type="molecule type" value="Genomic_DNA"/>
</dbReference>
<evidence type="ECO:0000259" key="1">
    <source>
        <dbReference type="Pfam" id="PF03358"/>
    </source>
</evidence>
<dbReference type="GO" id="GO:0016491">
    <property type="term" value="F:oxidoreductase activity"/>
    <property type="evidence" value="ECO:0007669"/>
    <property type="project" value="UniProtKB-KW"/>
</dbReference>
<gene>
    <name evidence="2" type="ORF">A7A08_01084</name>
</gene>
<dbReference type="Pfam" id="PF03358">
    <property type="entry name" value="FMN_red"/>
    <property type="match status" value="1"/>
</dbReference>
<dbReference type="PANTHER" id="PTHR30543:SF21">
    <property type="entry name" value="NAD(P)H-DEPENDENT FMN REDUCTASE LOT6"/>
    <property type="match status" value="1"/>
</dbReference>
<dbReference type="EC" id="1.7.-.-" evidence="2"/>
<keyword evidence="2" id="KW-0560">Oxidoreductase</keyword>
<dbReference type="Gene3D" id="3.40.50.360">
    <property type="match status" value="1"/>
</dbReference>
<dbReference type="AlphaFoldDB" id="A0A1E2S0A2"/>
<evidence type="ECO:0000313" key="3">
    <source>
        <dbReference type="Proteomes" id="UP000095087"/>
    </source>
</evidence>
<dbReference type="RefSeq" id="WP_245290820.1">
    <property type="nucleotide sequence ID" value="NZ_MASI01000002.1"/>
</dbReference>
<keyword evidence="3" id="KW-1185">Reference proteome</keyword>
<sequence length="188" mass="20765">MRLLFFAGSTREGSHNVKLAKHCRHIAEANGVEAIFVSLKDYELPLYNGDFEKDEGVPKAAREFKALMGEYDGVFIASPEYNSSITPLLKNTLDWVSRVKEGEDVFKTRPFAIGGASPSYFGGFRSLLTLRQVLELGLGAHVVPQHVIVPSAHDSFEDTGHLKGDIKQKMATDTVEALAVAAKRWKTE</sequence>
<dbReference type="PANTHER" id="PTHR30543">
    <property type="entry name" value="CHROMATE REDUCTASE"/>
    <property type="match status" value="1"/>
</dbReference>
<evidence type="ECO:0000313" key="2">
    <source>
        <dbReference type="EMBL" id="ODA67917.1"/>
    </source>
</evidence>
<dbReference type="GO" id="GO:0005829">
    <property type="term" value="C:cytosol"/>
    <property type="evidence" value="ECO:0007669"/>
    <property type="project" value="TreeGrafter"/>
</dbReference>
<feature type="domain" description="NADPH-dependent FMN reductase-like" evidence="1">
    <location>
        <begin position="1"/>
        <end position="154"/>
    </location>
</feature>
<dbReference type="GO" id="GO:0010181">
    <property type="term" value="F:FMN binding"/>
    <property type="evidence" value="ECO:0007669"/>
    <property type="project" value="TreeGrafter"/>
</dbReference>